<organism evidence="2">
    <name type="scientific">bioreactor metagenome</name>
    <dbReference type="NCBI Taxonomy" id="1076179"/>
    <lineage>
        <taxon>unclassified sequences</taxon>
        <taxon>metagenomes</taxon>
        <taxon>ecological metagenomes</taxon>
    </lineage>
</organism>
<dbReference type="Pfam" id="PF19275">
    <property type="entry name" value="HflX_C"/>
    <property type="match status" value="1"/>
</dbReference>
<accession>A0A645INS7</accession>
<dbReference type="EMBL" id="VSSQ01113745">
    <property type="protein sequence ID" value="MPN49994.1"/>
    <property type="molecule type" value="Genomic_DNA"/>
</dbReference>
<sequence length="115" mass="12672">MRVVEEVLTSLGAIDTPRIDVYNKIDKPEAKPRSNGITISAATGAGIDALLKAIEEALAKTQVKLDIVVPYEKYAALQMIRQTATILSETHEEDGTHLSILLNESETWRIKKAIQ</sequence>
<dbReference type="InterPro" id="IPR030394">
    <property type="entry name" value="G_HFLX_dom"/>
</dbReference>
<reference evidence="2" key="1">
    <citation type="submission" date="2019-08" db="EMBL/GenBank/DDBJ databases">
        <authorList>
            <person name="Kucharzyk K."/>
            <person name="Murdoch R.W."/>
            <person name="Higgins S."/>
            <person name="Loffler F."/>
        </authorList>
    </citation>
    <scope>NUCLEOTIDE SEQUENCE</scope>
</reference>
<protein>
    <submittedName>
        <fullName evidence="2">GTPase HflX</fullName>
    </submittedName>
</protein>
<dbReference type="InterPro" id="IPR027417">
    <property type="entry name" value="P-loop_NTPase"/>
</dbReference>
<proteinExistence type="predicted"/>
<evidence type="ECO:0000259" key="1">
    <source>
        <dbReference type="PROSITE" id="PS51705"/>
    </source>
</evidence>
<name>A0A645INS7_9ZZZZ</name>
<feature type="domain" description="Hflx-type G" evidence="1">
    <location>
        <begin position="1"/>
        <end position="62"/>
    </location>
</feature>
<dbReference type="AlphaFoldDB" id="A0A645INS7"/>
<dbReference type="GO" id="GO:0005525">
    <property type="term" value="F:GTP binding"/>
    <property type="evidence" value="ECO:0007669"/>
    <property type="project" value="InterPro"/>
</dbReference>
<comment type="caution">
    <text evidence="2">The sequence shown here is derived from an EMBL/GenBank/DDBJ whole genome shotgun (WGS) entry which is preliminary data.</text>
</comment>
<gene>
    <name evidence="2" type="primary">hflX_45</name>
    <name evidence="2" type="ORF">SDC9_197619</name>
</gene>
<dbReference type="PROSITE" id="PS51705">
    <property type="entry name" value="G_HFLX"/>
    <property type="match status" value="1"/>
</dbReference>
<evidence type="ECO:0000313" key="2">
    <source>
        <dbReference type="EMBL" id="MPN49994.1"/>
    </source>
</evidence>
<dbReference type="InterPro" id="IPR045498">
    <property type="entry name" value="HflX_C"/>
</dbReference>
<dbReference type="SUPFAM" id="SSF52540">
    <property type="entry name" value="P-loop containing nucleoside triphosphate hydrolases"/>
    <property type="match status" value="1"/>
</dbReference>
<dbReference type="Gene3D" id="3.40.50.300">
    <property type="entry name" value="P-loop containing nucleotide triphosphate hydrolases"/>
    <property type="match status" value="1"/>
</dbReference>